<sequence>MLRSHGALLSPEVCPYQGLAPFESEKSEFFFGRARATHSLLERLAPRLDEHGSILLISGASGVGKSSLLRAGLMPALAKGMFPVAGSHRWPRLLLTPTSRPLRALAEGWAEEFGGRVETVHEHLRDDPRRTLSEALLPDGRLLLVVDQFEELFVLVTDEQERQAFVRVLDVLAEGPRGAGVIIGVRADYWDRCAAYPQFAGAIQDGQVIVEPMAEADLRLAITGPAAAVGLEIEPGLVETILGELTAGDRYEAGALPLLSQALRNTWERREDGRLTVRGYEESGRVRDSVRRTADEVLGRLPAEDRKAALRIFRRMTLITAGGRVARRRATLTEIHAAASADSAERRDRAEALLSAFADQRLLTLDEDSVEIAHDALLIAWPTLRQWLEPDLTAQTVYDQLIDDAAQWAENHRDPAFLYRGARLLAVQDTRPRWDRDPDSFPPPGPTVERFITASTGAARR</sequence>
<feature type="domain" description="Novel STAND NTPase 1" evidence="2">
    <location>
        <begin position="15"/>
        <end position="415"/>
    </location>
</feature>
<dbReference type="InterPro" id="IPR027417">
    <property type="entry name" value="P-loop_NTPase"/>
</dbReference>
<proteinExistence type="predicted"/>
<comment type="caution">
    <text evidence="3">The sequence shown here is derived from an EMBL/GenBank/DDBJ whole genome shotgun (WGS) entry which is preliminary data.</text>
</comment>
<evidence type="ECO:0000313" key="3">
    <source>
        <dbReference type="EMBL" id="MFD1544273.1"/>
    </source>
</evidence>
<dbReference type="Gene3D" id="3.40.50.300">
    <property type="entry name" value="P-loop containing nucleotide triphosphate hydrolases"/>
    <property type="match status" value="1"/>
</dbReference>
<feature type="region of interest" description="Disordered" evidence="1">
    <location>
        <begin position="433"/>
        <end position="461"/>
    </location>
</feature>
<dbReference type="SUPFAM" id="SSF52540">
    <property type="entry name" value="P-loop containing nucleoside triphosphate hydrolases"/>
    <property type="match status" value="1"/>
</dbReference>
<organism evidence="3 4">
    <name type="scientific">Nonomuraea guangzhouensis</name>
    <dbReference type="NCBI Taxonomy" id="1291555"/>
    <lineage>
        <taxon>Bacteria</taxon>
        <taxon>Bacillati</taxon>
        <taxon>Actinomycetota</taxon>
        <taxon>Actinomycetes</taxon>
        <taxon>Streptosporangiales</taxon>
        <taxon>Streptosporangiaceae</taxon>
        <taxon>Nonomuraea</taxon>
    </lineage>
</organism>
<dbReference type="InterPro" id="IPR049052">
    <property type="entry name" value="nSTAND1"/>
</dbReference>
<keyword evidence="3" id="KW-0067">ATP-binding</keyword>
<accession>A0ABW4GPI9</accession>
<gene>
    <name evidence="3" type="ORF">ACFSJ0_45030</name>
</gene>
<dbReference type="Proteomes" id="UP001597097">
    <property type="component" value="Unassembled WGS sequence"/>
</dbReference>
<evidence type="ECO:0000313" key="4">
    <source>
        <dbReference type="Proteomes" id="UP001597097"/>
    </source>
</evidence>
<feature type="non-terminal residue" evidence="3">
    <location>
        <position position="461"/>
    </location>
</feature>
<name>A0ABW4GPI9_9ACTN</name>
<evidence type="ECO:0000259" key="2">
    <source>
        <dbReference type="Pfam" id="PF20703"/>
    </source>
</evidence>
<protein>
    <submittedName>
        <fullName evidence="3">ATP-binding protein</fullName>
    </submittedName>
</protein>
<dbReference type="EMBL" id="JBHUCM010000043">
    <property type="protein sequence ID" value="MFD1544273.1"/>
    <property type="molecule type" value="Genomic_DNA"/>
</dbReference>
<dbReference type="RefSeq" id="WP_378624988.1">
    <property type="nucleotide sequence ID" value="NZ_JBHUCM010000043.1"/>
</dbReference>
<dbReference type="Pfam" id="PF20703">
    <property type="entry name" value="nSTAND1"/>
    <property type="match status" value="1"/>
</dbReference>
<dbReference type="GO" id="GO:0005524">
    <property type="term" value="F:ATP binding"/>
    <property type="evidence" value="ECO:0007669"/>
    <property type="project" value="UniProtKB-KW"/>
</dbReference>
<evidence type="ECO:0000256" key="1">
    <source>
        <dbReference type="SAM" id="MobiDB-lite"/>
    </source>
</evidence>
<keyword evidence="3" id="KW-0547">Nucleotide-binding</keyword>
<keyword evidence="4" id="KW-1185">Reference proteome</keyword>
<reference evidence="4" key="1">
    <citation type="journal article" date="2019" name="Int. J. Syst. Evol. Microbiol.">
        <title>The Global Catalogue of Microorganisms (GCM) 10K type strain sequencing project: providing services to taxonomists for standard genome sequencing and annotation.</title>
        <authorList>
            <consortium name="The Broad Institute Genomics Platform"/>
            <consortium name="The Broad Institute Genome Sequencing Center for Infectious Disease"/>
            <person name="Wu L."/>
            <person name="Ma J."/>
        </authorList>
    </citation>
    <scope>NUCLEOTIDE SEQUENCE [LARGE SCALE GENOMIC DNA]</scope>
    <source>
        <strain evidence="4">CGMCC 1.15399</strain>
    </source>
</reference>